<dbReference type="AlphaFoldDB" id="A0A5P3XCP5"/>
<reference evidence="2 3" key="1">
    <citation type="submission" date="2018-09" db="EMBL/GenBank/DDBJ databases">
        <title>A clostridial neurotoxin that targets Anopheles mosquitoes.</title>
        <authorList>
            <person name="Contreras E."/>
            <person name="Masuyer G."/>
            <person name="Qureshi N."/>
            <person name="Chawla S."/>
            <person name="Lim H.L."/>
            <person name="Chen J."/>
            <person name="Stenmark P."/>
            <person name="Gill S."/>
        </authorList>
    </citation>
    <scope>NUCLEOTIDE SEQUENCE [LARGE SCALE GENOMIC DNA]</scope>
    <source>
        <strain evidence="2 3">Cbm</strain>
    </source>
</reference>
<dbReference type="InterPro" id="IPR016181">
    <property type="entry name" value="Acyl_CoA_acyltransferase"/>
</dbReference>
<accession>A0A5P3XCP5</accession>
<dbReference type="Pfam" id="PF00583">
    <property type="entry name" value="Acetyltransf_1"/>
    <property type="match status" value="1"/>
</dbReference>
<dbReference type="PROSITE" id="PS51186">
    <property type="entry name" value="GNAT"/>
    <property type="match status" value="1"/>
</dbReference>
<name>A0A5P3XCP5_PARBF</name>
<sequence length="177" mass="19746">MSIAIMKNNQSVTLRESTIEDAQSIIKFYNTVGAETTYLSFGGDEYNVSLEQQEAMIESTNSSDNNFMILALVDDKIIGIGTISSNQKKKGKHVGILGIVITEKYCDLGLGKIMMDCLIDWCRDNKITTKISLSVREDNPRAIALYKKCGFEVEGILKNETYIDGEFFNIVCMGMIL</sequence>
<proteinExistence type="predicted"/>
<dbReference type="PANTHER" id="PTHR43415">
    <property type="entry name" value="SPERMIDINE N(1)-ACETYLTRANSFERASE"/>
    <property type="match status" value="1"/>
</dbReference>
<dbReference type="SUPFAM" id="SSF55729">
    <property type="entry name" value="Acyl-CoA N-acyltransferases (Nat)"/>
    <property type="match status" value="1"/>
</dbReference>
<evidence type="ECO:0000313" key="3">
    <source>
        <dbReference type="Proteomes" id="UP000326961"/>
    </source>
</evidence>
<dbReference type="EMBL" id="CP032452">
    <property type="protein sequence ID" value="QEZ67775.1"/>
    <property type="molecule type" value="Genomic_DNA"/>
</dbReference>
<gene>
    <name evidence="2" type="ORF">D4A35_02055</name>
</gene>
<keyword evidence="2" id="KW-0808">Transferase</keyword>
<dbReference type="InterPro" id="IPR000182">
    <property type="entry name" value="GNAT_dom"/>
</dbReference>
<dbReference type="Proteomes" id="UP000326961">
    <property type="component" value="Chromosome"/>
</dbReference>
<evidence type="ECO:0000313" key="2">
    <source>
        <dbReference type="EMBL" id="QEZ67775.1"/>
    </source>
</evidence>
<feature type="domain" description="N-acetyltransferase" evidence="1">
    <location>
        <begin position="12"/>
        <end position="177"/>
    </location>
</feature>
<dbReference type="GO" id="GO:0016747">
    <property type="term" value="F:acyltransferase activity, transferring groups other than amino-acyl groups"/>
    <property type="evidence" value="ECO:0007669"/>
    <property type="project" value="InterPro"/>
</dbReference>
<dbReference type="RefSeq" id="WP_021430661.1">
    <property type="nucleotide sequence ID" value="NZ_BROK01000023.1"/>
</dbReference>
<dbReference type="Gene3D" id="3.40.630.30">
    <property type="match status" value="1"/>
</dbReference>
<protein>
    <submittedName>
        <fullName evidence="2">GNAT family N-acetyltransferase</fullName>
    </submittedName>
</protein>
<dbReference type="CDD" id="cd04301">
    <property type="entry name" value="NAT_SF"/>
    <property type="match status" value="1"/>
</dbReference>
<evidence type="ECO:0000259" key="1">
    <source>
        <dbReference type="PROSITE" id="PS51186"/>
    </source>
</evidence>
<dbReference type="PANTHER" id="PTHR43415:SF3">
    <property type="entry name" value="GNAT-FAMILY ACETYLTRANSFERASE"/>
    <property type="match status" value="1"/>
</dbReference>
<organism evidence="2 3">
    <name type="scientific">Paraclostridium bifermentans</name>
    <name type="common">Clostridium bifermentans</name>
    <dbReference type="NCBI Taxonomy" id="1490"/>
    <lineage>
        <taxon>Bacteria</taxon>
        <taxon>Bacillati</taxon>
        <taxon>Bacillota</taxon>
        <taxon>Clostridia</taxon>
        <taxon>Peptostreptococcales</taxon>
        <taxon>Peptostreptococcaceae</taxon>
        <taxon>Paraclostridium</taxon>
    </lineage>
</organism>